<accession>A0ACC3D2K0</accession>
<evidence type="ECO:0000313" key="1">
    <source>
        <dbReference type="EMBL" id="KAK3060910.1"/>
    </source>
</evidence>
<keyword evidence="2" id="KW-1185">Reference proteome</keyword>
<name>A0ACC3D2K0_9PEZI</name>
<organism evidence="1 2">
    <name type="scientific">Coniosporium uncinatum</name>
    <dbReference type="NCBI Taxonomy" id="93489"/>
    <lineage>
        <taxon>Eukaryota</taxon>
        <taxon>Fungi</taxon>
        <taxon>Dikarya</taxon>
        <taxon>Ascomycota</taxon>
        <taxon>Pezizomycotina</taxon>
        <taxon>Dothideomycetes</taxon>
        <taxon>Dothideomycetes incertae sedis</taxon>
        <taxon>Coniosporium</taxon>
    </lineage>
</organism>
<dbReference type="EMBL" id="JAWDJW010008203">
    <property type="protein sequence ID" value="KAK3060910.1"/>
    <property type="molecule type" value="Genomic_DNA"/>
</dbReference>
<comment type="caution">
    <text evidence="1">The sequence shown here is derived from an EMBL/GenBank/DDBJ whole genome shotgun (WGS) entry which is preliminary data.</text>
</comment>
<proteinExistence type="predicted"/>
<dbReference type="Proteomes" id="UP001186974">
    <property type="component" value="Unassembled WGS sequence"/>
</dbReference>
<reference evidence="1" key="1">
    <citation type="submission" date="2024-09" db="EMBL/GenBank/DDBJ databases">
        <title>Black Yeasts Isolated from many extreme environments.</title>
        <authorList>
            <person name="Coleine C."/>
            <person name="Stajich J.E."/>
            <person name="Selbmann L."/>
        </authorList>
    </citation>
    <scope>NUCLEOTIDE SEQUENCE</scope>
    <source>
        <strain evidence="1">CCFEE 5737</strain>
    </source>
</reference>
<protein>
    <submittedName>
        <fullName evidence="1">Uncharacterized protein</fullName>
    </submittedName>
</protein>
<evidence type="ECO:0000313" key="2">
    <source>
        <dbReference type="Proteomes" id="UP001186974"/>
    </source>
</evidence>
<sequence>MPGGQALSITVALNSSQDKKTPVVLPTTTVFNPLADKSCHELVIKAAQGKLRLRKSKTYRVFVAKDGAELKSEDDWHRALEKEVVLLVSAGEDYVGARREEGGGVHPEANPNCSIVNLAHRTPVDLMAVY</sequence>
<gene>
    <name evidence="1" type="ORF">LTS18_007437</name>
</gene>